<dbReference type="RefSeq" id="WP_178734435.1">
    <property type="nucleotide sequence ID" value="NZ_JABUOH010000064.1"/>
</dbReference>
<comment type="caution">
    <text evidence="1">The sequence shown here is derived from an EMBL/GenBank/DDBJ whole genome shotgun (WGS) entry which is preliminary data.</text>
</comment>
<dbReference type="Proteomes" id="UP000568109">
    <property type="component" value="Unassembled WGS sequence"/>
</dbReference>
<keyword evidence="2" id="KW-1185">Reference proteome</keyword>
<name>A0A851HJP4_9MOLU</name>
<evidence type="ECO:0000313" key="1">
    <source>
        <dbReference type="EMBL" id="NWN46053.1"/>
    </source>
</evidence>
<sequence>MALHNNDNHLIGERVKVENEKEIGVVTRIDFDNGLIYVLFKRMREVIYNYPEVLENNTIKPFLLKK</sequence>
<dbReference type="EMBL" id="JABUOH010000064">
    <property type="protein sequence ID" value="NWN46053.1"/>
    <property type="molecule type" value="Genomic_DNA"/>
</dbReference>
<accession>A0A851HJP4</accession>
<dbReference type="AlphaFoldDB" id="A0A851HJP4"/>
<evidence type="ECO:0000313" key="2">
    <source>
        <dbReference type="Proteomes" id="UP000568109"/>
    </source>
</evidence>
<proteinExistence type="predicted"/>
<protein>
    <submittedName>
        <fullName evidence="1">Uncharacterized protein</fullName>
    </submittedName>
</protein>
<gene>
    <name evidence="1" type="ORF">HR065_03125</name>
</gene>
<organism evidence="1 2">
    <name type="scientific">Candidatus Phytoplasma pruni</name>
    <dbReference type="NCBI Taxonomy" id="479893"/>
    <lineage>
        <taxon>Bacteria</taxon>
        <taxon>Bacillati</taxon>
        <taxon>Mycoplasmatota</taxon>
        <taxon>Mollicutes</taxon>
        <taxon>Acholeplasmatales</taxon>
        <taxon>Acholeplasmataceae</taxon>
        <taxon>Candidatus Phytoplasma</taxon>
        <taxon>16SrIII (X-disease group)</taxon>
    </lineage>
</organism>
<reference evidence="1 2" key="1">
    <citation type="submission" date="2020-06" db="EMBL/GenBank/DDBJ databases">
        <title>Draft genome sequence of Candidatus Phytoplasma pruni (X-disease group, subgroup 16SrIII-B) strain ChTDIII from Argentina.</title>
        <authorList>
            <person name="Fernandez F.D."/>
            <person name="Zuebert C."/>
            <person name="Huettel B."/>
            <person name="Kube M."/>
            <person name="Conci L.R."/>
        </authorList>
    </citation>
    <scope>NUCLEOTIDE SEQUENCE [LARGE SCALE GENOMIC DNA]</scope>
    <source>
        <strain evidence="1 2">ChTDIII</strain>
    </source>
</reference>